<name>A0A8B6EMK4_MYTGA</name>
<reference evidence="1" key="1">
    <citation type="submission" date="2018-11" db="EMBL/GenBank/DDBJ databases">
        <authorList>
            <person name="Alioto T."/>
            <person name="Alioto T."/>
        </authorList>
    </citation>
    <scope>NUCLEOTIDE SEQUENCE</scope>
</reference>
<sequence>MRLNIIVRLNNCNCHDIKCDAFNHYKQAKRAFLDAQRSAIDEYESANAQKIENDIEVDQTSIWTVLNKRKQRPHTCTALMKDGTLFTDSIDVMSICTPVQTDDISILATDRQSSQFIVKICEEYSIRWSIAFSAGINQLLNFGKPTTGTDVRLYNEPIST</sequence>
<accession>A0A8B6EMK4</accession>
<dbReference type="AlphaFoldDB" id="A0A8B6EMK4"/>
<organism evidence="1 2">
    <name type="scientific">Mytilus galloprovincialis</name>
    <name type="common">Mediterranean mussel</name>
    <dbReference type="NCBI Taxonomy" id="29158"/>
    <lineage>
        <taxon>Eukaryota</taxon>
        <taxon>Metazoa</taxon>
        <taxon>Spiralia</taxon>
        <taxon>Lophotrochozoa</taxon>
        <taxon>Mollusca</taxon>
        <taxon>Bivalvia</taxon>
        <taxon>Autobranchia</taxon>
        <taxon>Pteriomorphia</taxon>
        <taxon>Mytilida</taxon>
        <taxon>Mytiloidea</taxon>
        <taxon>Mytilidae</taxon>
        <taxon>Mytilinae</taxon>
        <taxon>Mytilus</taxon>
    </lineage>
</organism>
<dbReference type="OrthoDB" id="1726353at2759"/>
<dbReference type="EMBL" id="UYJE01005360">
    <property type="protein sequence ID" value="VDI36809.1"/>
    <property type="molecule type" value="Genomic_DNA"/>
</dbReference>
<evidence type="ECO:0000313" key="1">
    <source>
        <dbReference type="EMBL" id="VDI36809.1"/>
    </source>
</evidence>
<evidence type="ECO:0000313" key="2">
    <source>
        <dbReference type="Proteomes" id="UP000596742"/>
    </source>
</evidence>
<feature type="non-terminal residue" evidence="1">
    <location>
        <position position="160"/>
    </location>
</feature>
<protein>
    <submittedName>
        <fullName evidence="1">Uncharacterized protein</fullName>
    </submittedName>
</protein>
<keyword evidence="2" id="KW-1185">Reference proteome</keyword>
<dbReference type="Proteomes" id="UP000596742">
    <property type="component" value="Unassembled WGS sequence"/>
</dbReference>
<gene>
    <name evidence="1" type="ORF">MGAL_10B072231</name>
</gene>
<comment type="caution">
    <text evidence="1">The sequence shown here is derived from an EMBL/GenBank/DDBJ whole genome shotgun (WGS) entry which is preliminary data.</text>
</comment>
<proteinExistence type="predicted"/>